<proteinExistence type="predicted"/>
<evidence type="ECO:0000313" key="2">
    <source>
        <dbReference type="Proteomes" id="UP000050535"/>
    </source>
</evidence>
<evidence type="ECO:0000313" key="1">
    <source>
        <dbReference type="EMBL" id="KPN31849.1"/>
    </source>
</evidence>
<sequence length="411" mass="44843">MSGPLRGIADRLAGVGALPTPARAVFSHYAAGGSLQLRAIRLQRRVEAEVEAMIEDAYADVEAALADEFGRESVSFDYDTKLTLPVELTLAHVYRRASAATPPGVDPISGRRATDPISRLRRRRSTTEVDAAELVRETRRAREVAELVVVALLDGDMRDAINDGEYEDFEVDFAVEDRARVAEVAQEVLQAAVQEQFAAFDDEVRACYDAAVDRSEAHQDRDPHFRELMAGAVAAAEADAVADVTPADVDGESGSRDPETAREALGAEYKHRAFEEPPALFETAELDLPYLVTQYGRVGVIYHGMVEMFREAGIELSREFERAVVLSIIAAQIWLDDVDDFAADVREGQLTPVTAEYLLAESDAVAYDATVSITEAYLDAARDAADASDAPITGIAVEYIRHDGEPAKLPR</sequence>
<name>A0A0P7HDV5_9EURY</name>
<gene>
    <name evidence="1" type="ORF">SY89_02605</name>
</gene>
<dbReference type="STRING" id="699431.SY89_02605"/>
<organism evidence="1 2">
    <name type="scientific">Halolamina pelagica</name>
    <dbReference type="NCBI Taxonomy" id="699431"/>
    <lineage>
        <taxon>Archaea</taxon>
        <taxon>Methanobacteriati</taxon>
        <taxon>Methanobacteriota</taxon>
        <taxon>Stenosarchaea group</taxon>
        <taxon>Halobacteria</taxon>
        <taxon>Halobacteriales</taxon>
        <taxon>Haloferacaceae</taxon>
    </lineage>
</organism>
<keyword evidence="2" id="KW-1185">Reference proteome</keyword>
<dbReference type="Proteomes" id="UP000050535">
    <property type="component" value="Unassembled WGS sequence"/>
</dbReference>
<dbReference type="EMBL" id="LGUC01000001">
    <property type="protein sequence ID" value="KPN31849.1"/>
    <property type="molecule type" value="Genomic_DNA"/>
</dbReference>
<dbReference type="RefSeq" id="WP_054584308.1">
    <property type="nucleotide sequence ID" value="NZ_LGUC01000001.1"/>
</dbReference>
<comment type="caution">
    <text evidence="1">The sequence shown here is derived from an EMBL/GenBank/DDBJ whole genome shotgun (WGS) entry which is preliminary data.</text>
</comment>
<protein>
    <submittedName>
        <fullName evidence="1">Uncharacterized protein</fullName>
    </submittedName>
</protein>
<dbReference type="PATRIC" id="fig|699431.3.peg.2667"/>
<reference evidence="2" key="1">
    <citation type="submission" date="2013-11" db="EMBL/GenBank/DDBJ databases">
        <authorList>
            <person name="Hoang H.T."/>
            <person name="Killian M.L."/>
            <person name="Madson D.M."/>
            <person name="Arruda P.H.E."/>
            <person name="Sun D."/>
            <person name="Schwartz K.J."/>
            <person name="Yoon K."/>
        </authorList>
    </citation>
    <scope>NUCLEOTIDE SEQUENCE [LARGE SCALE GENOMIC DNA]</scope>
    <source>
        <strain evidence="2">CDK2</strain>
    </source>
</reference>
<accession>A0A0P7HDV5</accession>
<dbReference type="AlphaFoldDB" id="A0A0P7HDV5"/>
<dbReference type="OrthoDB" id="263605at2157"/>